<dbReference type="InterPro" id="IPR003439">
    <property type="entry name" value="ABC_transporter-like_ATP-bd"/>
</dbReference>
<sequence length="258" mass="28953">MLNIHSLSIRYADKTIVNDFSIDVEEGEVVSIIGPNGSGKSTILKGVTGLIPCKSGQICIANQETNQLNNKQISKLMCMLCQGNVSPMDMTVGELISYGRMPHKKWYERMDAKDYEIIEWALMKTGMQNFKERLVSTLSGGEAQKAWLAMALAQCPKVLLLDEPTTYLDIAHQLEVLDLVQSLNRELKLTVVMVLHDLNHASTYSDKVCVIKKGSVQTYGRPQDVLTQELIRSVYGVETEIEQLPNNPRPRIHVLHKI</sequence>
<dbReference type="Pfam" id="PF00005">
    <property type="entry name" value="ABC_tran"/>
    <property type="match status" value="1"/>
</dbReference>
<name>A0ABQ1Y9C6_9BACL</name>
<dbReference type="InterPro" id="IPR051535">
    <property type="entry name" value="Siderophore_ABC-ATPase"/>
</dbReference>
<keyword evidence="4" id="KW-0410">Iron transport</keyword>
<dbReference type="InterPro" id="IPR027417">
    <property type="entry name" value="P-loop_NTPase"/>
</dbReference>
<reference evidence="12" key="1">
    <citation type="journal article" date="2019" name="Int. J. Syst. Evol. Microbiol.">
        <title>The Global Catalogue of Microorganisms (GCM) 10K type strain sequencing project: providing services to taxonomists for standard genome sequencing and annotation.</title>
        <authorList>
            <consortium name="The Broad Institute Genomics Platform"/>
            <consortium name="The Broad Institute Genome Sequencing Center for Infectious Disease"/>
            <person name="Wu L."/>
            <person name="Ma J."/>
        </authorList>
    </citation>
    <scope>NUCLEOTIDE SEQUENCE [LARGE SCALE GENOMIC DNA]</scope>
    <source>
        <strain evidence="12">CGMCC 1.12769</strain>
    </source>
</reference>
<evidence type="ECO:0000256" key="1">
    <source>
        <dbReference type="ARBA" id="ARBA00004202"/>
    </source>
</evidence>
<keyword evidence="12" id="KW-1185">Reference proteome</keyword>
<dbReference type="SMART" id="SM00382">
    <property type="entry name" value="AAA"/>
    <property type="match status" value="1"/>
</dbReference>
<dbReference type="InterPro" id="IPR003593">
    <property type="entry name" value="AAA+_ATPase"/>
</dbReference>
<comment type="caution">
    <text evidence="11">The sequence shown here is derived from an EMBL/GenBank/DDBJ whole genome shotgun (WGS) entry which is preliminary data.</text>
</comment>
<feature type="domain" description="ABC transporter" evidence="10">
    <location>
        <begin position="2"/>
        <end position="238"/>
    </location>
</feature>
<evidence type="ECO:0000256" key="9">
    <source>
        <dbReference type="ARBA" id="ARBA00023136"/>
    </source>
</evidence>
<keyword evidence="3" id="KW-1003">Cell membrane</keyword>
<dbReference type="InterPro" id="IPR017871">
    <property type="entry name" value="ABC_transporter-like_CS"/>
</dbReference>
<keyword evidence="7" id="KW-0408">Iron</keyword>
<protein>
    <submittedName>
        <fullName evidence="11">Iron ABC transporter ATP-binding protein</fullName>
    </submittedName>
</protein>
<keyword evidence="2" id="KW-0813">Transport</keyword>
<organism evidence="11 12">
    <name type="scientific">Paenibacillus segetis</name>
    <dbReference type="NCBI Taxonomy" id="1325360"/>
    <lineage>
        <taxon>Bacteria</taxon>
        <taxon>Bacillati</taxon>
        <taxon>Bacillota</taxon>
        <taxon>Bacilli</taxon>
        <taxon>Bacillales</taxon>
        <taxon>Paenibacillaceae</taxon>
        <taxon>Paenibacillus</taxon>
    </lineage>
</organism>
<evidence type="ECO:0000256" key="4">
    <source>
        <dbReference type="ARBA" id="ARBA00022496"/>
    </source>
</evidence>
<evidence type="ECO:0000256" key="2">
    <source>
        <dbReference type="ARBA" id="ARBA00022448"/>
    </source>
</evidence>
<evidence type="ECO:0000256" key="7">
    <source>
        <dbReference type="ARBA" id="ARBA00023004"/>
    </source>
</evidence>
<keyword evidence="8" id="KW-0406">Ion transport</keyword>
<evidence type="ECO:0000313" key="11">
    <source>
        <dbReference type="EMBL" id="GGH16215.1"/>
    </source>
</evidence>
<gene>
    <name evidence="11" type="ORF">GCM10008013_10870</name>
</gene>
<dbReference type="SUPFAM" id="SSF52540">
    <property type="entry name" value="P-loop containing nucleoside triphosphate hydrolases"/>
    <property type="match status" value="1"/>
</dbReference>
<dbReference type="EMBL" id="BMFT01000001">
    <property type="protein sequence ID" value="GGH16215.1"/>
    <property type="molecule type" value="Genomic_DNA"/>
</dbReference>
<dbReference type="PROSITE" id="PS00211">
    <property type="entry name" value="ABC_TRANSPORTER_1"/>
    <property type="match status" value="1"/>
</dbReference>
<dbReference type="Gene3D" id="3.40.50.300">
    <property type="entry name" value="P-loop containing nucleotide triphosphate hydrolases"/>
    <property type="match status" value="1"/>
</dbReference>
<keyword evidence="9" id="KW-0472">Membrane</keyword>
<comment type="subcellular location">
    <subcellularLocation>
        <location evidence="1">Cell membrane</location>
        <topology evidence="1">Peripheral membrane protein</topology>
    </subcellularLocation>
</comment>
<proteinExistence type="predicted"/>
<evidence type="ECO:0000256" key="5">
    <source>
        <dbReference type="ARBA" id="ARBA00022741"/>
    </source>
</evidence>
<dbReference type="Proteomes" id="UP000659344">
    <property type="component" value="Unassembled WGS sequence"/>
</dbReference>
<dbReference type="RefSeq" id="WP_188536572.1">
    <property type="nucleotide sequence ID" value="NZ_BMFT01000001.1"/>
</dbReference>
<accession>A0ABQ1Y9C6</accession>
<dbReference type="CDD" id="cd03214">
    <property type="entry name" value="ABC_Iron-Siderophores_B12_Hemin"/>
    <property type="match status" value="1"/>
</dbReference>
<evidence type="ECO:0000256" key="3">
    <source>
        <dbReference type="ARBA" id="ARBA00022475"/>
    </source>
</evidence>
<dbReference type="GO" id="GO:0005524">
    <property type="term" value="F:ATP binding"/>
    <property type="evidence" value="ECO:0007669"/>
    <property type="project" value="UniProtKB-KW"/>
</dbReference>
<evidence type="ECO:0000259" key="10">
    <source>
        <dbReference type="PROSITE" id="PS50893"/>
    </source>
</evidence>
<evidence type="ECO:0000256" key="6">
    <source>
        <dbReference type="ARBA" id="ARBA00022840"/>
    </source>
</evidence>
<dbReference type="PANTHER" id="PTHR42771">
    <property type="entry name" value="IRON(3+)-HYDROXAMATE IMPORT ATP-BINDING PROTEIN FHUC"/>
    <property type="match status" value="1"/>
</dbReference>
<dbReference type="PROSITE" id="PS50893">
    <property type="entry name" value="ABC_TRANSPORTER_2"/>
    <property type="match status" value="1"/>
</dbReference>
<evidence type="ECO:0000256" key="8">
    <source>
        <dbReference type="ARBA" id="ARBA00023065"/>
    </source>
</evidence>
<dbReference type="PANTHER" id="PTHR42771:SF4">
    <property type="entry name" value="IRON(3+)-HYDROXAMATE IMPORT ATP-BINDING PROTEIN FHUC"/>
    <property type="match status" value="1"/>
</dbReference>
<evidence type="ECO:0000313" key="12">
    <source>
        <dbReference type="Proteomes" id="UP000659344"/>
    </source>
</evidence>
<keyword evidence="6 11" id="KW-0067">ATP-binding</keyword>
<keyword evidence="5" id="KW-0547">Nucleotide-binding</keyword>